<dbReference type="Proteomes" id="UP001066276">
    <property type="component" value="Chromosome 6"/>
</dbReference>
<dbReference type="EMBL" id="JANPWB010000010">
    <property type="protein sequence ID" value="KAJ1135674.1"/>
    <property type="molecule type" value="Genomic_DNA"/>
</dbReference>
<organism evidence="1 2">
    <name type="scientific">Pleurodeles waltl</name>
    <name type="common">Iberian ribbed newt</name>
    <dbReference type="NCBI Taxonomy" id="8319"/>
    <lineage>
        <taxon>Eukaryota</taxon>
        <taxon>Metazoa</taxon>
        <taxon>Chordata</taxon>
        <taxon>Craniata</taxon>
        <taxon>Vertebrata</taxon>
        <taxon>Euteleostomi</taxon>
        <taxon>Amphibia</taxon>
        <taxon>Batrachia</taxon>
        <taxon>Caudata</taxon>
        <taxon>Salamandroidea</taxon>
        <taxon>Salamandridae</taxon>
        <taxon>Pleurodelinae</taxon>
        <taxon>Pleurodeles</taxon>
    </lineage>
</organism>
<comment type="caution">
    <text evidence="1">The sequence shown here is derived from an EMBL/GenBank/DDBJ whole genome shotgun (WGS) entry which is preliminary data.</text>
</comment>
<sequence>MAASSDFHKDTVIIDSEGVGEEQAARVSEEWEVDNQSVFKAGEQVEFVDSNGVVLRGTICGEASGDGREGMAQVRLDFWQPGHGAYQSGCDSPHVLGGHADYKANQRLGRPTGVMCLPVRVGAPLEHWVEGRVKPGAGRPTSRDAAVHGVGGKATCPGTAVRPSTSHGAGLNLEHVEEELLDYEEEEEVHEVAVQTGGPVERPKVNKRAVQGDRMVGHHQDLVAGNLI</sequence>
<name>A0AAV7Q5X6_PLEWA</name>
<keyword evidence="2" id="KW-1185">Reference proteome</keyword>
<evidence type="ECO:0000313" key="1">
    <source>
        <dbReference type="EMBL" id="KAJ1135674.1"/>
    </source>
</evidence>
<gene>
    <name evidence="1" type="ORF">NDU88_002112</name>
</gene>
<protein>
    <submittedName>
        <fullName evidence="1">Uncharacterized protein</fullName>
    </submittedName>
</protein>
<evidence type="ECO:0000313" key="2">
    <source>
        <dbReference type="Proteomes" id="UP001066276"/>
    </source>
</evidence>
<proteinExistence type="predicted"/>
<accession>A0AAV7Q5X6</accession>
<dbReference type="AlphaFoldDB" id="A0AAV7Q5X6"/>
<reference evidence="1" key="1">
    <citation type="journal article" date="2022" name="bioRxiv">
        <title>Sequencing and chromosome-scale assembly of the giantPleurodeles waltlgenome.</title>
        <authorList>
            <person name="Brown T."/>
            <person name="Elewa A."/>
            <person name="Iarovenko S."/>
            <person name="Subramanian E."/>
            <person name="Araus A.J."/>
            <person name="Petzold A."/>
            <person name="Susuki M."/>
            <person name="Suzuki K.-i.T."/>
            <person name="Hayashi T."/>
            <person name="Toyoda A."/>
            <person name="Oliveira C."/>
            <person name="Osipova E."/>
            <person name="Leigh N.D."/>
            <person name="Simon A."/>
            <person name="Yun M.H."/>
        </authorList>
    </citation>
    <scope>NUCLEOTIDE SEQUENCE</scope>
    <source>
        <strain evidence="1">20211129_DDA</strain>
        <tissue evidence="1">Liver</tissue>
    </source>
</reference>